<reference evidence="2 3" key="1">
    <citation type="submission" date="2020-01" db="EMBL/GenBank/DDBJ databases">
        <authorList>
            <person name="Gupta K D."/>
        </authorList>
    </citation>
    <scope>NUCLEOTIDE SEQUENCE [LARGE SCALE GENOMIC DNA]</scope>
</reference>
<feature type="compositionally biased region" description="Low complexity" evidence="1">
    <location>
        <begin position="277"/>
        <end position="286"/>
    </location>
</feature>
<gene>
    <name evidence="2" type="ORF">AAE3_LOCUS6695</name>
</gene>
<protein>
    <submittedName>
        <fullName evidence="2">Uncharacterized protein</fullName>
    </submittedName>
</protein>
<feature type="compositionally biased region" description="Basic and acidic residues" evidence="1">
    <location>
        <begin position="80"/>
        <end position="102"/>
    </location>
</feature>
<feature type="region of interest" description="Disordered" evidence="1">
    <location>
        <begin position="65"/>
        <end position="149"/>
    </location>
</feature>
<feature type="compositionally biased region" description="Polar residues" evidence="1">
    <location>
        <begin position="267"/>
        <end position="276"/>
    </location>
</feature>
<proteinExistence type="predicted"/>
<comment type="caution">
    <text evidence="2">The sequence shown here is derived from an EMBL/GenBank/DDBJ whole genome shotgun (WGS) entry which is preliminary data.</text>
</comment>
<sequence length="341" mass="38030">MLHEFKVRLRRTLAPPASISSSNDTVSISGILDSLFAETPGQDIIEAPPDGASCHQFHDAGHLEREEVVDDSPEVPEILGYDHTRAESEGIRELENPEERGNPKAQGPADNWRFPTPGDDSDGDGERSSNSTSPLSLPPTRNQNTGEYPQHPETLIQINQEMETLYELEKEQAEQINILSRKVFAAAWRTSLSTPKEIRDHCLGKITDLLGSTVGQEIDLDAGHLRGKGKLPERPYRRHCGYSPVTNISLARRHDEALEGVEEDTSLGRSYTLPIQSTTPPFTSTPPKKRLREEDAVDEEDLSTENWLHRSRKPPRIPFSSEEAPPTKRARSDMDSDCATQ</sequence>
<keyword evidence="3" id="KW-1185">Reference proteome</keyword>
<organism evidence="2 3">
    <name type="scientific">Cyclocybe aegerita</name>
    <name type="common">Black poplar mushroom</name>
    <name type="synonym">Agrocybe aegerita</name>
    <dbReference type="NCBI Taxonomy" id="1973307"/>
    <lineage>
        <taxon>Eukaryota</taxon>
        <taxon>Fungi</taxon>
        <taxon>Dikarya</taxon>
        <taxon>Basidiomycota</taxon>
        <taxon>Agaricomycotina</taxon>
        <taxon>Agaricomycetes</taxon>
        <taxon>Agaricomycetidae</taxon>
        <taxon>Agaricales</taxon>
        <taxon>Agaricineae</taxon>
        <taxon>Bolbitiaceae</taxon>
        <taxon>Cyclocybe</taxon>
    </lineage>
</organism>
<evidence type="ECO:0000256" key="1">
    <source>
        <dbReference type="SAM" id="MobiDB-lite"/>
    </source>
</evidence>
<dbReference type="AlphaFoldDB" id="A0A8S0W018"/>
<name>A0A8S0W018_CYCAE</name>
<evidence type="ECO:0000313" key="3">
    <source>
        <dbReference type="Proteomes" id="UP000467700"/>
    </source>
</evidence>
<dbReference type="EMBL" id="CACVBS010000045">
    <property type="protein sequence ID" value="CAA7264575.1"/>
    <property type="molecule type" value="Genomic_DNA"/>
</dbReference>
<feature type="region of interest" description="Disordered" evidence="1">
    <location>
        <begin position="259"/>
        <end position="341"/>
    </location>
</feature>
<feature type="compositionally biased region" description="Low complexity" evidence="1">
    <location>
        <begin position="128"/>
        <end position="142"/>
    </location>
</feature>
<evidence type="ECO:0000313" key="2">
    <source>
        <dbReference type="EMBL" id="CAA7264575.1"/>
    </source>
</evidence>
<accession>A0A8S0W018</accession>
<dbReference type="Proteomes" id="UP000467700">
    <property type="component" value="Unassembled WGS sequence"/>
</dbReference>
<dbReference type="OrthoDB" id="10622316at2759"/>